<dbReference type="SUPFAM" id="SSF50156">
    <property type="entry name" value="PDZ domain-like"/>
    <property type="match status" value="1"/>
</dbReference>
<accession>A0A1H7H586</accession>
<evidence type="ECO:0000259" key="1">
    <source>
        <dbReference type="SMART" id="SM00228"/>
    </source>
</evidence>
<organism evidence="2 3">
    <name type="scientific">Aquimarina amphilecti</name>
    <dbReference type="NCBI Taxonomy" id="1038014"/>
    <lineage>
        <taxon>Bacteria</taxon>
        <taxon>Pseudomonadati</taxon>
        <taxon>Bacteroidota</taxon>
        <taxon>Flavobacteriia</taxon>
        <taxon>Flavobacteriales</taxon>
        <taxon>Flavobacteriaceae</taxon>
        <taxon>Aquimarina</taxon>
    </lineage>
</organism>
<protein>
    <submittedName>
        <fullName evidence="2">Aspartyl protease</fullName>
    </submittedName>
</protein>
<dbReference type="PROSITE" id="PS00141">
    <property type="entry name" value="ASP_PROTEASE"/>
    <property type="match status" value="1"/>
</dbReference>
<keyword evidence="2" id="KW-0378">Hydrolase</keyword>
<dbReference type="SMART" id="SM00228">
    <property type="entry name" value="PDZ"/>
    <property type="match status" value="1"/>
</dbReference>
<evidence type="ECO:0000313" key="2">
    <source>
        <dbReference type="EMBL" id="SEK45449.1"/>
    </source>
</evidence>
<name>A0A1H7H586_AQUAM</name>
<dbReference type="RefSeq" id="WP_091405238.1">
    <property type="nucleotide sequence ID" value="NZ_FOAB01000001.1"/>
</dbReference>
<dbReference type="CDD" id="cd05483">
    <property type="entry name" value="retropepsin_like_bacteria"/>
    <property type="match status" value="1"/>
</dbReference>
<gene>
    <name evidence="2" type="ORF">SAMN04487910_0565</name>
</gene>
<dbReference type="InterPro" id="IPR036034">
    <property type="entry name" value="PDZ_sf"/>
</dbReference>
<dbReference type="AlphaFoldDB" id="A0A1H7H586"/>
<dbReference type="Proteomes" id="UP000198521">
    <property type="component" value="Unassembled WGS sequence"/>
</dbReference>
<dbReference type="Gene3D" id="2.40.70.10">
    <property type="entry name" value="Acid Proteases"/>
    <property type="match status" value="1"/>
</dbReference>
<dbReference type="InterPro" id="IPR034122">
    <property type="entry name" value="Retropepsin-like_bacterial"/>
</dbReference>
<dbReference type="InterPro" id="IPR001478">
    <property type="entry name" value="PDZ"/>
</dbReference>
<dbReference type="GO" id="GO:0004190">
    <property type="term" value="F:aspartic-type endopeptidase activity"/>
    <property type="evidence" value="ECO:0007669"/>
    <property type="project" value="InterPro"/>
</dbReference>
<dbReference type="Pfam" id="PF13650">
    <property type="entry name" value="Asp_protease_2"/>
    <property type="match status" value="1"/>
</dbReference>
<dbReference type="OrthoDB" id="3521766at2"/>
<evidence type="ECO:0000313" key="3">
    <source>
        <dbReference type="Proteomes" id="UP000198521"/>
    </source>
</evidence>
<dbReference type="InterPro" id="IPR021109">
    <property type="entry name" value="Peptidase_aspartic_dom_sf"/>
</dbReference>
<reference evidence="2 3" key="1">
    <citation type="submission" date="2016-10" db="EMBL/GenBank/DDBJ databases">
        <authorList>
            <person name="de Groot N.N."/>
        </authorList>
    </citation>
    <scope>NUCLEOTIDE SEQUENCE [LARGE SCALE GENOMIC DNA]</scope>
    <source>
        <strain evidence="2 3">DSM 25232</strain>
    </source>
</reference>
<keyword evidence="2" id="KW-0645">Protease</keyword>
<dbReference type="GO" id="GO:0006508">
    <property type="term" value="P:proteolysis"/>
    <property type="evidence" value="ECO:0007669"/>
    <property type="project" value="UniProtKB-KW"/>
</dbReference>
<dbReference type="EMBL" id="FOAB01000001">
    <property type="protein sequence ID" value="SEK45449.1"/>
    <property type="molecule type" value="Genomic_DNA"/>
</dbReference>
<dbReference type="SUPFAM" id="SSF50630">
    <property type="entry name" value="Acid proteases"/>
    <property type="match status" value="1"/>
</dbReference>
<sequence length="389" mass="43753">MKTYFTITLILFPLIIFGQDKPIGQIPFAINEDGNMTITLKINNSDVSNFILDTGSSVTAIDKTIVEQLNLALQEEGAKIIGTSGVNNDVKKTQKQHISLNNKIELKDIELYVTDLSRLGKINGLIGFDLFKEYVTKTNFDTKIISFYKRKGKPDTKGYTAINFSESFCTPEIKISLSLPNDESFSGKVLFDTGNAAEPFSFNSPFVHNHKLTKKFKKLITTDSRGIDAVYKKAENGVIPFIKIKKFKLSEIPISLSNAQQGMSSKEAYMGNLGLKYISKFNFILDYNKKKIYLKPNKSFDDAFNFPLSGIRLEEKEEGVFIRLISKPSMAYDKGLRAGQQLISIDGIKEKDKQFYQKALLGKDKVVSITVQLEDGTLKTVQILLKRLI</sequence>
<dbReference type="InterPro" id="IPR001969">
    <property type="entry name" value="Aspartic_peptidase_AS"/>
</dbReference>
<feature type="domain" description="PDZ" evidence="1">
    <location>
        <begin position="307"/>
        <end position="375"/>
    </location>
</feature>
<keyword evidence="3" id="KW-1185">Reference proteome</keyword>
<dbReference type="Gene3D" id="2.30.42.10">
    <property type="match status" value="1"/>
</dbReference>
<dbReference type="STRING" id="1038014.SAMN04487910_0565"/>
<proteinExistence type="predicted"/>